<keyword evidence="1" id="KW-0560">Oxidoreductase</keyword>
<keyword evidence="7" id="KW-1185">Reference proteome</keyword>
<dbReference type="Pfam" id="PF08125">
    <property type="entry name" value="Mannitol_dh_C"/>
    <property type="match status" value="1"/>
</dbReference>
<reference evidence="6" key="2">
    <citation type="submission" date="2020-09" db="EMBL/GenBank/DDBJ databases">
        <authorList>
            <person name="Sun Q."/>
            <person name="Ohkuma M."/>
        </authorList>
    </citation>
    <scope>NUCLEOTIDE SEQUENCE</scope>
    <source>
        <strain evidence="6">JCM 18487</strain>
    </source>
</reference>
<comment type="catalytic activity">
    <reaction evidence="3">
        <text>D-mannitol 1-phosphate + NAD(+) = beta-D-fructose 6-phosphate + NADH + H(+)</text>
        <dbReference type="Rhea" id="RHEA:19661"/>
        <dbReference type="ChEBI" id="CHEBI:15378"/>
        <dbReference type="ChEBI" id="CHEBI:57540"/>
        <dbReference type="ChEBI" id="CHEBI:57634"/>
        <dbReference type="ChEBI" id="CHEBI:57945"/>
        <dbReference type="ChEBI" id="CHEBI:61381"/>
        <dbReference type="EC" id="1.1.1.17"/>
    </reaction>
</comment>
<dbReference type="GO" id="GO:0009026">
    <property type="term" value="F:tagaturonate reductase activity"/>
    <property type="evidence" value="ECO:0007669"/>
    <property type="project" value="TreeGrafter"/>
</dbReference>
<evidence type="ECO:0000256" key="3">
    <source>
        <dbReference type="ARBA" id="ARBA00048615"/>
    </source>
</evidence>
<accession>A0A917K884</accession>
<sequence>MHLAGNGPVRVLQIGEGRFLRGFFDWMIHACRKQGLFDGSIAVTQPRPGGAEVLRALQAQDGLYTLVVRGLEDGTPVERSEVIAVFSTILNPFEQWAEFLALAEDPHLQFVVSNTTEAGLVYEPVPVPETACPASFPARLTWFLYRRFRHFQGAADKGLICLPCELVEGNGDRLREYVVRHSADWGLPDAFVCWLKQHNRFLNSLVDRIVTACPSAEAEAWRRRLGYEDDFLTVAEPYYLWVIQGDEAVERVLPFRAAGLNVHVVADLTPYQLRKVRILNGAHTLMAPVGILSGLTHVREVMADAELAAHVRSAIDDEVIPTLPLDQAETKQYAATVWERFANPFLEHRLLDIAMNSISKFRVRVLPSLRAYVERKGALPPRIVRSFAALIRLYKVRRAEDGAAGYAGITWRGTPYVLRDDPEVLARFHQAWCAFERREIALRDMVRSLLAQPELWGEDLGGVEGLVDALCRELQDMEHQQDLSIPISLR</sequence>
<dbReference type="Gene3D" id="1.10.1040.10">
    <property type="entry name" value="N-(1-d-carboxylethyl)-l-norvaline Dehydrogenase, domain 2"/>
    <property type="match status" value="1"/>
</dbReference>
<organism evidence="6 7">
    <name type="scientific">Alicyclobacillus cellulosilyticus</name>
    <dbReference type="NCBI Taxonomy" id="1003997"/>
    <lineage>
        <taxon>Bacteria</taxon>
        <taxon>Bacillati</taxon>
        <taxon>Bacillota</taxon>
        <taxon>Bacilli</taxon>
        <taxon>Bacillales</taxon>
        <taxon>Alicyclobacillaceae</taxon>
        <taxon>Alicyclobacillus</taxon>
    </lineage>
</organism>
<evidence type="ECO:0000259" key="5">
    <source>
        <dbReference type="Pfam" id="PF08125"/>
    </source>
</evidence>
<dbReference type="InterPro" id="IPR013118">
    <property type="entry name" value="Mannitol_DH_C"/>
</dbReference>
<dbReference type="SUPFAM" id="SSF48179">
    <property type="entry name" value="6-phosphogluconate dehydrogenase C-terminal domain-like"/>
    <property type="match status" value="1"/>
</dbReference>
<dbReference type="GO" id="GO:0008926">
    <property type="term" value="F:mannitol-1-phosphate 5-dehydrogenase activity"/>
    <property type="evidence" value="ECO:0007669"/>
    <property type="project" value="UniProtKB-EC"/>
</dbReference>
<name>A0A917K884_9BACL</name>
<dbReference type="InterPro" id="IPR013131">
    <property type="entry name" value="Mannitol_DH_N"/>
</dbReference>
<dbReference type="SUPFAM" id="SSF51735">
    <property type="entry name" value="NAD(P)-binding Rossmann-fold domains"/>
    <property type="match status" value="1"/>
</dbReference>
<dbReference type="GO" id="GO:0005829">
    <property type="term" value="C:cytosol"/>
    <property type="evidence" value="ECO:0007669"/>
    <property type="project" value="TreeGrafter"/>
</dbReference>
<dbReference type="Proteomes" id="UP000637695">
    <property type="component" value="Unassembled WGS sequence"/>
</dbReference>
<dbReference type="NCBIfam" id="NF002969">
    <property type="entry name" value="PRK03643.1"/>
    <property type="match status" value="1"/>
</dbReference>
<gene>
    <name evidence="6" type="primary">uxaB</name>
    <name evidence="6" type="ORF">GCM10010885_11060</name>
</gene>
<dbReference type="InterPro" id="IPR013328">
    <property type="entry name" value="6PGD_dom2"/>
</dbReference>
<dbReference type="InterPro" id="IPR036291">
    <property type="entry name" value="NAD(P)-bd_dom_sf"/>
</dbReference>
<dbReference type="InterPro" id="IPR008927">
    <property type="entry name" value="6-PGluconate_DH-like_C_sf"/>
</dbReference>
<evidence type="ECO:0000313" key="7">
    <source>
        <dbReference type="Proteomes" id="UP000637695"/>
    </source>
</evidence>
<evidence type="ECO:0000313" key="6">
    <source>
        <dbReference type="EMBL" id="GGJ03576.1"/>
    </source>
</evidence>
<dbReference type="PANTHER" id="PTHR30524">
    <property type="entry name" value="MANNITOL-1-PHOSPHATE 5-DEHYDROGENASE"/>
    <property type="match status" value="1"/>
</dbReference>
<feature type="domain" description="Mannitol dehydrogenase C-terminal" evidence="5">
    <location>
        <begin position="267"/>
        <end position="477"/>
    </location>
</feature>
<dbReference type="PANTHER" id="PTHR30524:SF0">
    <property type="entry name" value="ALTRONATE OXIDOREDUCTASE-RELATED"/>
    <property type="match status" value="1"/>
</dbReference>
<dbReference type="AlphaFoldDB" id="A0A917K884"/>
<keyword evidence="2" id="KW-0520">NAD</keyword>
<proteinExistence type="predicted"/>
<dbReference type="Gene3D" id="3.40.50.720">
    <property type="entry name" value="NAD(P)-binding Rossmann-like Domain"/>
    <property type="match status" value="1"/>
</dbReference>
<dbReference type="EMBL" id="BMOY01000013">
    <property type="protein sequence ID" value="GGJ03576.1"/>
    <property type="molecule type" value="Genomic_DNA"/>
</dbReference>
<protein>
    <submittedName>
        <fullName evidence="6">Altronate oxidoreductase</fullName>
    </submittedName>
</protein>
<feature type="domain" description="Mannitol dehydrogenase N-terminal" evidence="4">
    <location>
        <begin position="10"/>
        <end position="248"/>
    </location>
</feature>
<evidence type="ECO:0000256" key="2">
    <source>
        <dbReference type="ARBA" id="ARBA00023027"/>
    </source>
</evidence>
<dbReference type="GO" id="GO:0019592">
    <property type="term" value="P:mannitol catabolic process"/>
    <property type="evidence" value="ECO:0007669"/>
    <property type="project" value="TreeGrafter"/>
</dbReference>
<dbReference type="Pfam" id="PF01232">
    <property type="entry name" value="Mannitol_dh"/>
    <property type="match status" value="1"/>
</dbReference>
<comment type="caution">
    <text evidence="6">The sequence shown here is derived from an EMBL/GenBank/DDBJ whole genome shotgun (WGS) entry which is preliminary data.</text>
</comment>
<evidence type="ECO:0000259" key="4">
    <source>
        <dbReference type="Pfam" id="PF01232"/>
    </source>
</evidence>
<dbReference type="GO" id="GO:0019698">
    <property type="term" value="P:D-galacturonate catabolic process"/>
    <property type="evidence" value="ECO:0007669"/>
    <property type="project" value="TreeGrafter"/>
</dbReference>
<reference evidence="6" key="1">
    <citation type="journal article" date="2014" name="Int. J. Syst. Evol. Microbiol.">
        <title>Complete genome sequence of Corynebacterium casei LMG S-19264T (=DSM 44701T), isolated from a smear-ripened cheese.</title>
        <authorList>
            <consortium name="US DOE Joint Genome Institute (JGI-PGF)"/>
            <person name="Walter F."/>
            <person name="Albersmeier A."/>
            <person name="Kalinowski J."/>
            <person name="Ruckert C."/>
        </authorList>
    </citation>
    <scope>NUCLEOTIDE SEQUENCE</scope>
    <source>
        <strain evidence="6">JCM 18487</strain>
    </source>
</reference>
<evidence type="ECO:0000256" key="1">
    <source>
        <dbReference type="ARBA" id="ARBA00023002"/>
    </source>
</evidence>